<comment type="caution">
    <text evidence="2">The sequence shown here is derived from an EMBL/GenBank/DDBJ whole genome shotgun (WGS) entry which is preliminary data.</text>
</comment>
<proteinExistence type="predicted"/>
<reference evidence="2 3" key="1">
    <citation type="submission" date="2019-09" db="EMBL/GenBank/DDBJ databases">
        <title>Salinarimonas rosea gen. nov., sp. nov., a new member of the a-2 subgroup of the Proteobacteria.</title>
        <authorList>
            <person name="Liu J."/>
        </authorList>
    </citation>
    <scope>NUCLEOTIDE SEQUENCE [LARGE SCALE GENOMIC DNA]</scope>
    <source>
        <strain evidence="2 3">BN140002</strain>
    </source>
</reference>
<protein>
    <submittedName>
        <fullName evidence="2">HEAT repeat domain-containing protein</fullName>
    </submittedName>
</protein>
<sequence>MPLIRKPSPAAPDAVPARDPLAALRDGSPDERFAAARAAGGLPGGVPALAGALSREADPRVREAILTSLSRAGTPEAVAAILPHVHADDANLRAGTLDALRVVPGGLGPHLPGLLADPDPDVRLLACDLARGLPAGEAVALLVPILDADAEANVCAAAVEVLAEIAGPDALPALEACARRFPGDPFLPFAVRIAAGRIGARTPAPDE</sequence>
<dbReference type="RefSeq" id="WP_149819438.1">
    <property type="nucleotide sequence ID" value="NZ_VUOA01000028.1"/>
</dbReference>
<dbReference type="InterPro" id="IPR004155">
    <property type="entry name" value="PBS_lyase_HEAT"/>
</dbReference>
<dbReference type="AlphaFoldDB" id="A0A5B2VDT0"/>
<dbReference type="Proteomes" id="UP000323142">
    <property type="component" value="Unassembled WGS sequence"/>
</dbReference>
<gene>
    <name evidence="2" type="ORF">F0L46_16370</name>
</gene>
<keyword evidence="3" id="KW-1185">Reference proteome</keyword>
<dbReference type="SUPFAM" id="SSF48371">
    <property type="entry name" value="ARM repeat"/>
    <property type="match status" value="1"/>
</dbReference>
<dbReference type="InterPro" id="IPR011989">
    <property type="entry name" value="ARM-like"/>
</dbReference>
<evidence type="ECO:0000256" key="1">
    <source>
        <dbReference type="SAM" id="MobiDB-lite"/>
    </source>
</evidence>
<dbReference type="OrthoDB" id="7359267at2"/>
<name>A0A5B2VDT0_9HYPH</name>
<dbReference type="EMBL" id="VUOA01000028">
    <property type="protein sequence ID" value="KAA2236277.1"/>
    <property type="molecule type" value="Genomic_DNA"/>
</dbReference>
<dbReference type="Pfam" id="PF13646">
    <property type="entry name" value="HEAT_2"/>
    <property type="match status" value="2"/>
</dbReference>
<feature type="compositionally biased region" description="Low complexity" evidence="1">
    <location>
        <begin position="11"/>
        <end position="25"/>
    </location>
</feature>
<evidence type="ECO:0000313" key="2">
    <source>
        <dbReference type="EMBL" id="KAA2236277.1"/>
    </source>
</evidence>
<dbReference type="Gene3D" id="1.25.10.10">
    <property type="entry name" value="Leucine-rich Repeat Variant"/>
    <property type="match status" value="2"/>
</dbReference>
<reference evidence="2 3" key="2">
    <citation type="submission" date="2019-09" db="EMBL/GenBank/DDBJ databases">
        <authorList>
            <person name="Jin C."/>
        </authorList>
    </citation>
    <scope>NUCLEOTIDE SEQUENCE [LARGE SCALE GENOMIC DNA]</scope>
    <source>
        <strain evidence="2 3">BN140002</strain>
    </source>
</reference>
<accession>A0A5B2VDT0</accession>
<dbReference type="SMART" id="SM00567">
    <property type="entry name" value="EZ_HEAT"/>
    <property type="match status" value="3"/>
</dbReference>
<dbReference type="InterPro" id="IPR016024">
    <property type="entry name" value="ARM-type_fold"/>
</dbReference>
<feature type="region of interest" description="Disordered" evidence="1">
    <location>
        <begin position="1"/>
        <end position="25"/>
    </location>
</feature>
<organism evidence="2 3">
    <name type="scientific">Salinarimonas soli</name>
    <dbReference type="NCBI Taxonomy" id="1638099"/>
    <lineage>
        <taxon>Bacteria</taxon>
        <taxon>Pseudomonadati</taxon>
        <taxon>Pseudomonadota</taxon>
        <taxon>Alphaproteobacteria</taxon>
        <taxon>Hyphomicrobiales</taxon>
        <taxon>Salinarimonadaceae</taxon>
        <taxon>Salinarimonas</taxon>
    </lineage>
</organism>
<evidence type="ECO:0000313" key="3">
    <source>
        <dbReference type="Proteomes" id="UP000323142"/>
    </source>
</evidence>